<reference evidence="16" key="2">
    <citation type="journal article" date="2021" name="Microbiome">
        <title>Successional dynamics and alternative stable states in a saline activated sludge microbial community over 9 years.</title>
        <authorList>
            <person name="Wang Y."/>
            <person name="Ye J."/>
            <person name="Ju F."/>
            <person name="Liu L."/>
            <person name="Boyd J.A."/>
            <person name="Deng Y."/>
            <person name="Parks D.H."/>
            <person name="Jiang X."/>
            <person name="Yin X."/>
            <person name="Woodcroft B.J."/>
            <person name="Tyson G.W."/>
            <person name="Hugenholtz P."/>
            <person name="Polz M.F."/>
            <person name="Zhang T."/>
        </authorList>
    </citation>
    <scope>NUCLEOTIDE SEQUENCE</scope>
    <source>
        <strain evidence="16">HKST-UBA14</strain>
    </source>
</reference>
<dbReference type="InterPro" id="IPR035587">
    <property type="entry name" value="DUS-like_FMN-bd"/>
</dbReference>
<evidence type="ECO:0000256" key="11">
    <source>
        <dbReference type="ARBA" id="ARBA00048802"/>
    </source>
</evidence>
<feature type="domain" description="DUS-like FMN-binding" evidence="15">
    <location>
        <begin position="165"/>
        <end position="362"/>
    </location>
</feature>
<evidence type="ECO:0000256" key="12">
    <source>
        <dbReference type="PIRNR" id="PIRNR006621"/>
    </source>
</evidence>
<dbReference type="Proteomes" id="UP000783287">
    <property type="component" value="Unassembled WGS sequence"/>
</dbReference>
<comment type="catalytic activity">
    <reaction evidence="11">
        <text>a 5,6-dihydrouridine in tRNA + NAD(+) = a uridine in tRNA + NADH + H(+)</text>
        <dbReference type="Rhea" id="RHEA:54452"/>
        <dbReference type="Rhea" id="RHEA-COMP:13339"/>
        <dbReference type="Rhea" id="RHEA-COMP:13887"/>
        <dbReference type="ChEBI" id="CHEBI:15378"/>
        <dbReference type="ChEBI" id="CHEBI:57540"/>
        <dbReference type="ChEBI" id="CHEBI:57945"/>
        <dbReference type="ChEBI" id="CHEBI:65315"/>
        <dbReference type="ChEBI" id="CHEBI:74443"/>
    </reaction>
</comment>
<keyword evidence="14" id="KW-0547">Nucleotide-binding</keyword>
<gene>
    <name evidence="16" type="ORF">KC909_04455</name>
</gene>
<dbReference type="CDD" id="cd02801">
    <property type="entry name" value="DUS_like_FMN"/>
    <property type="match status" value="1"/>
</dbReference>
<keyword evidence="5 12" id="KW-0288">FMN</keyword>
<feature type="domain" description="DUS-like FMN-binding" evidence="15">
    <location>
        <begin position="15"/>
        <end position="135"/>
    </location>
</feature>
<evidence type="ECO:0000313" key="16">
    <source>
        <dbReference type="EMBL" id="MCA9383594.1"/>
    </source>
</evidence>
<reference evidence="16" key="1">
    <citation type="submission" date="2020-04" db="EMBL/GenBank/DDBJ databases">
        <authorList>
            <person name="Zhang T."/>
        </authorList>
    </citation>
    <scope>NUCLEOTIDE SEQUENCE</scope>
    <source>
        <strain evidence="16">HKST-UBA14</strain>
    </source>
</reference>
<dbReference type="EC" id="1.3.1.-" evidence="12"/>
<dbReference type="GO" id="GO:0000049">
    <property type="term" value="F:tRNA binding"/>
    <property type="evidence" value="ECO:0007669"/>
    <property type="project" value="UniProtKB-KW"/>
</dbReference>
<dbReference type="InterPro" id="IPR001269">
    <property type="entry name" value="DUS_fam"/>
</dbReference>
<dbReference type="PIRSF" id="PIRSF006621">
    <property type="entry name" value="Dus"/>
    <property type="match status" value="1"/>
</dbReference>
<dbReference type="InterPro" id="IPR018517">
    <property type="entry name" value="tRNA_hU_synthase_CS"/>
</dbReference>
<keyword evidence="4 12" id="KW-0285">Flavoprotein</keyword>
<dbReference type="SUPFAM" id="SSF51395">
    <property type="entry name" value="FMN-linked oxidoreductases"/>
    <property type="match status" value="1"/>
</dbReference>
<feature type="active site" description="Proton donor" evidence="13">
    <location>
        <position position="102"/>
    </location>
</feature>
<dbReference type="Gene3D" id="1.10.1200.80">
    <property type="entry name" value="Putative flavin oxidoreducatase, domain 2"/>
    <property type="match status" value="1"/>
</dbReference>
<keyword evidence="8" id="KW-0694">RNA-binding</keyword>
<feature type="binding site" evidence="14">
    <location>
        <position position="207"/>
    </location>
    <ligand>
        <name>FMN</name>
        <dbReference type="ChEBI" id="CHEBI:58210"/>
    </ligand>
</feature>
<evidence type="ECO:0000256" key="5">
    <source>
        <dbReference type="ARBA" id="ARBA00022643"/>
    </source>
</evidence>
<dbReference type="AlphaFoldDB" id="A0A955RJL9"/>
<keyword evidence="3" id="KW-0820">tRNA-binding</keyword>
<evidence type="ECO:0000313" key="17">
    <source>
        <dbReference type="Proteomes" id="UP000783287"/>
    </source>
</evidence>
<evidence type="ECO:0000256" key="13">
    <source>
        <dbReference type="PIRSR" id="PIRSR006621-1"/>
    </source>
</evidence>
<keyword evidence="9 12" id="KW-0560">Oxidoreductase</keyword>
<keyword evidence="7" id="KW-0521">NADP</keyword>
<evidence type="ECO:0000256" key="2">
    <source>
        <dbReference type="ARBA" id="ARBA00002790"/>
    </source>
</evidence>
<comment type="caution">
    <text evidence="16">The sequence shown here is derived from an EMBL/GenBank/DDBJ whole genome shotgun (WGS) entry which is preliminary data.</text>
</comment>
<organism evidence="16 17">
    <name type="scientific">Candidatus Dojkabacteria bacterium</name>
    <dbReference type="NCBI Taxonomy" id="2099670"/>
    <lineage>
        <taxon>Bacteria</taxon>
        <taxon>Candidatus Dojkabacteria</taxon>
    </lineage>
</organism>
<comment type="function">
    <text evidence="2 12">Catalyzes the synthesis of 5,6-dihydrouridine (D), a modified base found in the D-loop of most tRNAs, via the reduction of the C5-C6 double bond in target uridines.</text>
</comment>
<comment type="catalytic activity">
    <reaction evidence="10">
        <text>a 5,6-dihydrouridine in tRNA + NADP(+) = a uridine in tRNA + NADPH + H(+)</text>
        <dbReference type="Rhea" id="RHEA:23624"/>
        <dbReference type="Rhea" id="RHEA-COMP:13339"/>
        <dbReference type="Rhea" id="RHEA-COMP:13887"/>
        <dbReference type="ChEBI" id="CHEBI:15378"/>
        <dbReference type="ChEBI" id="CHEBI:57783"/>
        <dbReference type="ChEBI" id="CHEBI:58349"/>
        <dbReference type="ChEBI" id="CHEBI:65315"/>
        <dbReference type="ChEBI" id="CHEBI:74443"/>
    </reaction>
</comment>
<keyword evidence="6 12" id="KW-0819">tRNA processing</keyword>
<dbReference type="PANTHER" id="PTHR45846:SF1">
    <property type="entry name" value="TRNA-DIHYDROURIDINE(47) SYNTHASE [NAD(P)(+)]-LIKE"/>
    <property type="match status" value="1"/>
</dbReference>
<evidence type="ECO:0000259" key="15">
    <source>
        <dbReference type="Pfam" id="PF01207"/>
    </source>
</evidence>
<dbReference type="Gene3D" id="3.20.20.70">
    <property type="entry name" value="Aldolase class I"/>
    <property type="match status" value="1"/>
</dbReference>
<evidence type="ECO:0000256" key="1">
    <source>
        <dbReference type="ARBA" id="ARBA00001917"/>
    </source>
</evidence>
<name>A0A955RJL9_9BACT</name>
<evidence type="ECO:0000256" key="9">
    <source>
        <dbReference type="ARBA" id="ARBA00023002"/>
    </source>
</evidence>
<feature type="binding site" evidence="14">
    <location>
        <position position="179"/>
    </location>
    <ligand>
        <name>FMN</name>
        <dbReference type="ChEBI" id="CHEBI:58210"/>
    </ligand>
</feature>
<accession>A0A955RJL9</accession>
<dbReference type="EMBL" id="JAGQLK010000096">
    <property type="protein sequence ID" value="MCA9383594.1"/>
    <property type="molecule type" value="Genomic_DNA"/>
</dbReference>
<feature type="binding site" evidence="14">
    <location>
        <position position="72"/>
    </location>
    <ligand>
        <name>FMN</name>
        <dbReference type="ChEBI" id="CHEBI:58210"/>
    </ligand>
</feature>
<evidence type="ECO:0000256" key="10">
    <source>
        <dbReference type="ARBA" id="ARBA00048205"/>
    </source>
</evidence>
<dbReference type="InterPro" id="IPR024036">
    <property type="entry name" value="tRNA-dHydroUridine_Synthase_C"/>
</dbReference>
<evidence type="ECO:0000256" key="7">
    <source>
        <dbReference type="ARBA" id="ARBA00022857"/>
    </source>
</evidence>
<evidence type="ECO:0000256" key="3">
    <source>
        <dbReference type="ARBA" id="ARBA00022555"/>
    </source>
</evidence>
<sequence>MNNFWQAIEKPIIGLAPMDGVTDAPFRFITSKHSNPDVIITEFISVDGIAYGAGKLFTDFLYHEMERPVVAQVFGNDPELFYIAAKVVCELGFDGLDINMGCPAKSVSSRGAGAALIKTPDLAREIILSSKQGVDDWVRDGTAGLSSKVIKAIEATKIKLKELGVSVLEERQAIPVSVKTRIGFNQSVVEDWIRNLLLTKPTNITVHGRTLKQMYTGGADWAELKKGGLVVKEYNKSVTESEQITYLGNGDVKDYASFIEKVDPEYFDGVLMGRGAFGNPWLFEMNSSIKAGDDYHKSERSFEEIKQVINEHCKLHWQIKGEKAFVQMRKHLAWYVKGMPGASELRRQLMSTKTPDEVEDILDNYS</sequence>
<comment type="cofactor">
    <cofactor evidence="1 12 14">
        <name>FMN</name>
        <dbReference type="ChEBI" id="CHEBI:58210"/>
    </cofactor>
</comment>
<dbReference type="PANTHER" id="PTHR45846">
    <property type="entry name" value="TRNA-DIHYDROURIDINE(47) SYNTHASE [NAD(P)(+)]-LIKE"/>
    <property type="match status" value="1"/>
</dbReference>
<feature type="binding site" evidence="14">
    <location>
        <begin position="273"/>
        <end position="274"/>
    </location>
    <ligand>
        <name>FMN</name>
        <dbReference type="ChEBI" id="CHEBI:58210"/>
    </ligand>
</feature>
<dbReference type="GO" id="GO:0017150">
    <property type="term" value="F:tRNA dihydrouridine synthase activity"/>
    <property type="evidence" value="ECO:0007669"/>
    <property type="project" value="InterPro"/>
</dbReference>
<evidence type="ECO:0000256" key="6">
    <source>
        <dbReference type="ARBA" id="ARBA00022694"/>
    </source>
</evidence>
<evidence type="ECO:0000256" key="4">
    <source>
        <dbReference type="ARBA" id="ARBA00022630"/>
    </source>
</evidence>
<proteinExistence type="inferred from homology"/>
<dbReference type="Pfam" id="PF01207">
    <property type="entry name" value="Dus"/>
    <property type="match status" value="2"/>
</dbReference>
<evidence type="ECO:0000256" key="14">
    <source>
        <dbReference type="PIRSR" id="PIRSR006621-2"/>
    </source>
</evidence>
<comment type="similarity">
    <text evidence="12">Belongs to the dus family.</text>
</comment>
<dbReference type="PROSITE" id="PS01136">
    <property type="entry name" value="UPF0034"/>
    <property type="match status" value="1"/>
</dbReference>
<protein>
    <recommendedName>
        <fullName evidence="12">tRNA-dihydrouridine synthase</fullName>
        <ecNumber evidence="12">1.3.1.-</ecNumber>
    </recommendedName>
</protein>
<dbReference type="InterPro" id="IPR013785">
    <property type="entry name" value="Aldolase_TIM"/>
</dbReference>
<dbReference type="GO" id="GO:0050660">
    <property type="term" value="F:flavin adenine dinucleotide binding"/>
    <property type="evidence" value="ECO:0007669"/>
    <property type="project" value="InterPro"/>
</dbReference>
<evidence type="ECO:0000256" key="8">
    <source>
        <dbReference type="ARBA" id="ARBA00022884"/>
    </source>
</evidence>